<organism evidence="3 4">
    <name type="scientific">Heracleum sosnowskyi</name>
    <dbReference type="NCBI Taxonomy" id="360622"/>
    <lineage>
        <taxon>Eukaryota</taxon>
        <taxon>Viridiplantae</taxon>
        <taxon>Streptophyta</taxon>
        <taxon>Embryophyta</taxon>
        <taxon>Tracheophyta</taxon>
        <taxon>Spermatophyta</taxon>
        <taxon>Magnoliopsida</taxon>
        <taxon>eudicotyledons</taxon>
        <taxon>Gunneridae</taxon>
        <taxon>Pentapetalae</taxon>
        <taxon>asterids</taxon>
        <taxon>campanulids</taxon>
        <taxon>Apiales</taxon>
        <taxon>Apiaceae</taxon>
        <taxon>Apioideae</taxon>
        <taxon>apioid superclade</taxon>
        <taxon>Tordylieae</taxon>
        <taxon>Tordyliinae</taxon>
        <taxon>Heracleum</taxon>
    </lineage>
</organism>
<keyword evidence="2" id="KW-0808">Transferase</keyword>
<reference evidence="3" key="2">
    <citation type="submission" date="2023-05" db="EMBL/GenBank/DDBJ databases">
        <authorList>
            <person name="Schelkunov M.I."/>
        </authorList>
    </citation>
    <scope>NUCLEOTIDE SEQUENCE</scope>
    <source>
        <strain evidence="3">Hsosn_3</strain>
        <tissue evidence="3">Leaf</tissue>
    </source>
</reference>
<accession>A0AAD8GPI6</accession>
<name>A0AAD8GPI6_9APIA</name>
<proteinExistence type="inferred from homology"/>
<reference evidence="3" key="1">
    <citation type="submission" date="2023-02" db="EMBL/GenBank/DDBJ databases">
        <title>Genome of toxic invasive species Heracleum sosnowskyi carries increased number of genes despite the absence of recent whole-genome duplications.</title>
        <authorList>
            <person name="Schelkunov M."/>
            <person name="Shtratnikova V."/>
            <person name="Makarenko M."/>
            <person name="Klepikova A."/>
            <person name="Omelchenko D."/>
            <person name="Novikova G."/>
            <person name="Obukhova E."/>
            <person name="Bogdanov V."/>
            <person name="Penin A."/>
            <person name="Logacheva M."/>
        </authorList>
    </citation>
    <scope>NUCLEOTIDE SEQUENCE</scope>
    <source>
        <strain evidence="3">Hsosn_3</strain>
        <tissue evidence="3">Leaf</tissue>
    </source>
</reference>
<dbReference type="PANTHER" id="PTHR48047">
    <property type="entry name" value="GLYCOSYLTRANSFERASE"/>
    <property type="match status" value="1"/>
</dbReference>
<sequence length="155" mass="17866">MTFEFRRLTSTMKQSEEETEFAKTLTEARESESRSHGVIVNSFYELEPEYADHYRNVLNRKAWHIGPLSLCNRSLEQEAQRGKQGAISEDDCLKWLESKSPNSVLYVGFGSITEFPIEQLHALAIGLEASRQQFIWVVRTGANGKETEDWMREGF</sequence>
<evidence type="ECO:0000256" key="1">
    <source>
        <dbReference type="ARBA" id="ARBA00009995"/>
    </source>
</evidence>
<keyword evidence="4" id="KW-1185">Reference proteome</keyword>
<evidence type="ECO:0000313" key="3">
    <source>
        <dbReference type="EMBL" id="KAK1351763.1"/>
    </source>
</evidence>
<dbReference type="AlphaFoldDB" id="A0AAD8GPI6"/>
<dbReference type="SUPFAM" id="SSF53756">
    <property type="entry name" value="UDP-Glycosyltransferase/glycogen phosphorylase"/>
    <property type="match status" value="1"/>
</dbReference>
<evidence type="ECO:0000256" key="2">
    <source>
        <dbReference type="ARBA" id="ARBA00022676"/>
    </source>
</evidence>
<dbReference type="Gene3D" id="3.40.50.2000">
    <property type="entry name" value="Glycogen Phosphorylase B"/>
    <property type="match status" value="2"/>
</dbReference>
<dbReference type="GO" id="GO:0035251">
    <property type="term" value="F:UDP-glucosyltransferase activity"/>
    <property type="evidence" value="ECO:0007669"/>
    <property type="project" value="TreeGrafter"/>
</dbReference>
<gene>
    <name evidence="3" type="ORF">POM88_054046</name>
</gene>
<dbReference type="EMBL" id="JAUIZM010000027">
    <property type="protein sequence ID" value="KAK1351763.1"/>
    <property type="molecule type" value="Genomic_DNA"/>
</dbReference>
<protein>
    <submittedName>
        <fullName evidence="3">UDP-glycosyltransferase 73B5</fullName>
    </submittedName>
</protein>
<keyword evidence="2" id="KW-0328">Glycosyltransferase</keyword>
<comment type="caution">
    <text evidence="3">The sequence shown here is derived from an EMBL/GenBank/DDBJ whole genome shotgun (WGS) entry which is preliminary data.</text>
</comment>
<comment type="similarity">
    <text evidence="1">Belongs to the UDP-glycosyltransferase family.</text>
</comment>
<dbReference type="PANTHER" id="PTHR48047:SF45">
    <property type="entry name" value="SCOPOLETIN GLUCOSYLTRANSFERASE-LIKE"/>
    <property type="match status" value="1"/>
</dbReference>
<evidence type="ECO:0000313" key="4">
    <source>
        <dbReference type="Proteomes" id="UP001237642"/>
    </source>
</evidence>
<dbReference type="Proteomes" id="UP001237642">
    <property type="component" value="Unassembled WGS sequence"/>
</dbReference>